<evidence type="ECO:0000313" key="1">
    <source>
        <dbReference type="EMBL" id="PTF60534.1"/>
    </source>
</evidence>
<dbReference type="STRING" id="29382.BZ166_01630"/>
<dbReference type="EMBL" id="PYZR01000281">
    <property type="protein sequence ID" value="PTF60534.1"/>
    <property type="molecule type" value="Genomic_DNA"/>
</dbReference>
<proteinExistence type="predicted"/>
<accession>A0A2T4LP47</accession>
<gene>
    <name evidence="1" type="ORF">BUY34_13045</name>
</gene>
<dbReference type="AlphaFoldDB" id="A0A2T4LP47"/>
<reference evidence="1 2" key="1">
    <citation type="journal article" date="2016" name="Front. Microbiol.">
        <title>Comprehensive Phylogenetic Analysis of Bovine Non-aureus Staphylococci Species Based on Whole-Genome Sequencing.</title>
        <authorList>
            <person name="Naushad S."/>
            <person name="Barkema H.W."/>
            <person name="Luby C."/>
            <person name="Condas L.A."/>
            <person name="Nobrega D.B."/>
            <person name="Carson D.A."/>
            <person name="De Buck J."/>
        </authorList>
    </citation>
    <scope>NUCLEOTIDE SEQUENCE [LARGE SCALE GENOMIC DNA]</scope>
    <source>
        <strain evidence="1 2">SNUC 3829</strain>
    </source>
</reference>
<comment type="caution">
    <text evidence="1">The sequence shown here is derived from an EMBL/GenBank/DDBJ whole genome shotgun (WGS) entry which is preliminary data.</text>
</comment>
<dbReference type="RefSeq" id="WP_107523778.1">
    <property type="nucleotide sequence ID" value="NZ_JBOBEI010000001.1"/>
</dbReference>
<dbReference type="Proteomes" id="UP000241208">
    <property type="component" value="Unassembled WGS sequence"/>
</dbReference>
<protein>
    <submittedName>
        <fullName evidence="1">Uncharacterized protein</fullName>
    </submittedName>
</protein>
<organism evidence="1 2">
    <name type="scientific">Staphylococcus cohnii</name>
    <dbReference type="NCBI Taxonomy" id="29382"/>
    <lineage>
        <taxon>Bacteria</taxon>
        <taxon>Bacillati</taxon>
        <taxon>Bacillota</taxon>
        <taxon>Bacilli</taxon>
        <taxon>Bacillales</taxon>
        <taxon>Staphylococcaceae</taxon>
        <taxon>Staphylococcus</taxon>
        <taxon>Staphylococcus cohnii species complex</taxon>
    </lineage>
</organism>
<sequence length="69" mass="8373">MNHKRIAHQILARLPTHVNNVSVRYIDSLVRQYARNKKDFSAIKRIINQKRKKAFNYGKNSRRQYNQYL</sequence>
<name>A0A2T4LP47_9STAP</name>
<evidence type="ECO:0000313" key="2">
    <source>
        <dbReference type="Proteomes" id="UP000241208"/>
    </source>
</evidence>